<feature type="domain" description="Insertion element IS150 protein InsJ-like helix-turn-helix" evidence="1">
    <location>
        <begin position="16"/>
        <end position="57"/>
    </location>
</feature>
<evidence type="ECO:0000313" key="3">
    <source>
        <dbReference type="Proteomes" id="UP001589776"/>
    </source>
</evidence>
<accession>A0ABV6DH62</accession>
<dbReference type="InterPro" id="IPR010921">
    <property type="entry name" value="Trp_repressor/repl_initiator"/>
</dbReference>
<organism evidence="2 3">
    <name type="scientific">Paenibacillus chartarius</name>
    <dbReference type="NCBI Taxonomy" id="747481"/>
    <lineage>
        <taxon>Bacteria</taxon>
        <taxon>Bacillati</taxon>
        <taxon>Bacillota</taxon>
        <taxon>Bacilli</taxon>
        <taxon>Bacillales</taxon>
        <taxon>Paenibacillaceae</taxon>
        <taxon>Paenibacillus</taxon>
    </lineage>
</organism>
<sequence length="62" mass="7678">MAVKGQKFHHYPESVKREAIRLHVEEKWPYREITEHLGIHDTGRVKKWMRKYREEGERVFED</sequence>
<comment type="caution">
    <text evidence="2">The sequence shown here is derived from an EMBL/GenBank/DDBJ whole genome shotgun (WGS) entry which is preliminary data.</text>
</comment>
<dbReference type="Proteomes" id="UP001589776">
    <property type="component" value="Unassembled WGS sequence"/>
</dbReference>
<protein>
    <submittedName>
        <fullName evidence="2">Helix-turn-helix domain-containing protein</fullName>
    </submittedName>
</protein>
<proteinExistence type="predicted"/>
<name>A0ABV6DH62_9BACL</name>
<gene>
    <name evidence="2" type="ORF">ACFFK0_05810</name>
</gene>
<dbReference type="Pfam" id="PF13518">
    <property type="entry name" value="HTH_28"/>
    <property type="match status" value="1"/>
</dbReference>
<feature type="non-terminal residue" evidence="2">
    <location>
        <position position="62"/>
    </location>
</feature>
<evidence type="ECO:0000259" key="1">
    <source>
        <dbReference type="Pfam" id="PF13518"/>
    </source>
</evidence>
<reference evidence="2 3" key="1">
    <citation type="submission" date="2024-09" db="EMBL/GenBank/DDBJ databases">
        <authorList>
            <person name="Sun Q."/>
            <person name="Mori K."/>
        </authorList>
    </citation>
    <scope>NUCLEOTIDE SEQUENCE [LARGE SCALE GENOMIC DNA]</scope>
    <source>
        <strain evidence="2 3">CCM 7759</strain>
    </source>
</reference>
<dbReference type="RefSeq" id="WP_377469021.1">
    <property type="nucleotide sequence ID" value="NZ_JBHLWN010000025.1"/>
</dbReference>
<dbReference type="EMBL" id="JBHLWN010000025">
    <property type="protein sequence ID" value="MFC0211972.1"/>
    <property type="molecule type" value="Genomic_DNA"/>
</dbReference>
<dbReference type="InterPro" id="IPR055247">
    <property type="entry name" value="InsJ-like_HTH"/>
</dbReference>
<evidence type="ECO:0000313" key="2">
    <source>
        <dbReference type="EMBL" id="MFC0211972.1"/>
    </source>
</evidence>
<dbReference type="SUPFAM" id="SSF48295">
    <property type="entry name" value="TrpR-like"/>
    <property type="match status" value="1"/>
</dbReference>
<keyword evidence="3" id="KW-1185">Reference proteome</keyword>